<comment type="caution">
    <text evidence="4">The sequence shown here is derived from an EMBL/GenBank/DDBJ whole genome shotgun (WGS) entry which is preliminary data.</text>
</comment>
<keyword evidence="5" id="KW-1185">Reference proteome</keyword>
<evidence type="ECO:0000259" key="3">
    <source>
        <dbReference type="Pfam" id="PF05065"/>
    </source>
</evidence>
<protein>
    <submittedName>
        <fullName evidence="4">Phage major capsid protein</fullName>
    </submittedName>
</protein>
<dbReference type="InterPro" id="IPR024455">
    <property type="entry name" value="Phage_capsid"/>
</dbReference>
<feature type="region of interest" description="Disordered" evidence="2">
    <location>
        <begin position="47"/>
        <end position="83"/>
    </location>
</feature>
<name>A0ABP6HBR6_9ACTN</name>
<evidence type="ECO:0000256" key="2">
    <source>
        <dbReference type="SAM" id="MobiDB-lite"/>
    </source>
</evidence>
<dbReference type="Pfam" id="PF05065">
    <property type="entry name" value="Phage_capsid"/>
    <property type="match status" value="1"/>
</dbReference>
<proteinExistence type="predicted"/>
<feature type="domain" description="Phage capsid-like C-terminal" evidence="3">
    <location>
        <begin position="204"/>
        <end position="483"/>
    </location>
</feature>
<dbReference type="Proteomes" id="UP001501842">
    <property type="component" value="Unassembled WGS sequence"/>
</dbReference>
<evidence type="ECO:0000313" key="4">
    <source>
        <dbReference type="EMBL" id="GAA2737850.1"/>
    </source>
</evidence>
<accession>A0ABP6HBR6</accession>
<reference evidence="5" key="1">
    <citation type="journal article" date="2019" name="Int. J. Syst. Evol. Microbiol.">
        <title>The Global Catalogue of Microorganisms (GCM) 10K type strain sequencing project: providing services to taxonomists for standard genome sequencing and annotation.</title>
        <authorList>
            <consortium name="The Broad Institute Genomics Platform"/>
            <consortium name="The Broad Institute Genome Sequencing Center for Infectious Disease"/>
            <person name="Wu L."/>
            <person name="Ma J."/>
        </authorList>
    </citation>
    <scope>NUCLEOTIDE SEQUENCE [LARGE SCALE GENOMIC DNA]</scope>
    <source>
        <strain evidence="5">JCM 8201</strain>
    </source>
</reference>
<evidence type="ECO:0000256" key="1">
    <source>
        <dbReference type="ARBA" id="ARBA00004328"/>
    </source>
</evidence>
<dbReference type="EMBL" id="BAAATZ010000036">
    <property type="protein sequence ID" value="GAA2737850.1"/>
    <property type="molecule type" value="Genomic_DNA"/>
</dbReference>
<dbReference type="NCBIfam" id="TIGR01554">
    <property type="entry name" value="major_cap_HK97"/>
    <property type="match status" value="1"/>
</dbReference>
<comment type="subcellular location">
    <subcellularLocation>
        <location evidence="1">Virion</location>
    </subcellularLocation>
</comment>
<dbReference type="SUPFAM" id="SSF56563">
    <property type="entry name" value="Major capsid protein gp5"/>
    <property type="match status" value="1"/>
</dbReference>
<sequence>MTIEEIRSRIAEIRSRLQELDTAAGDGDLTGDARGEWEWLEAELAQRDNELTEAETAERTAAEQREREEREQGERTERLRASRERWRSTQVARKVTPWDGTDVRRLGRGEVRDRALAVMDVRDHVRHLDDGQLEQVEYLLRHRGPDYDPAVVARMMLLSEHENYRSAWQKLVTQTQPVLTNEEARAVNAFTEARAMSGGVDTAGGYGVPVLIDPTIILTAQGSLNPFRRISRVENITTDQWRGVTSAGVNWSYDAEASAVSDDSPTLAQPVVDAHEARGFIPFSLRVGQDYPGFAEEMARLLVEGYDELQANKHAVGSGAGEPFGILTALDANTNVEVVVTTDGAFGGADVNKVWGALPDRYKANSRWVMSTEVGDEISAFGNGNNISWYTVDLTGTLEKIKNRPVEYSSYFPAYTATTGAENRLVVGDFRNYLIVQRVGMTVELIPHLFDQATGRPTGQRGWFAYARDGADSINDQAFRLLQNQ</sequence>
<dbReference type="InterPro" id="IPR054612">
    <property type="entry name" value="Phage_capsid-like_C"/>
</dbReference>
<gene>
    <name evidence="4" type="ORF">GCM10010439_69540</name>
</gene>
<evidence type="ECO:0000313" key="5">
    <source>
        <dbReference type="Proteomes" id="UP001501842"/>
    </source>
</evidence>
<dbReference type="RefSeq" id="WP_344457440.1">
    <property type="nucleotide sequence ID" value="NZ_BAAATZ010000036.1"/>
</dbReference>
<organism evidence="4 5">
    <name type="scientific">Actinocorallia aurantiaca</name>
    <dbReference type="NCBI Taxonomy" id="46204"/>
    <lineage>
        <taxon>Bacteria</taxon>
        <taxon>Bacillati</taxon>
        <taxon>Actinomycetota</taxon>
        <taxon>Actinomycetes</taxon>
        <taxon>Streptosporangiales</taxon>
        <taxon>Thermomonosporaceae</taxon>
        <taxon>Actinocorallia</taxon>
    </lineage>
</organism>